<protein>
    <submittedName>
        <fullName evidence="2">Uncharacterized protein</fullName>
    </submittedName>
</protein>
<name>A0A398BRB4_9RHOB</name>
<dbReference type="EMBL" id="QXXQ01000002">
    <property type="protein sequence ID" value="RID93349.1"/>
    <property type="molecule type" value="Genomic_DNA"/>
</dbReference>
<feature type="signal peptide" evidence="1">
    <location>
        <begin position="1"/>
        <end position="21"/>
    </location>
</feature>
<keyword evidence="3" id="KW-1185">Reference proteome</keyword>
<dbReference type="Proteomes" id="UP000266649">
    <property type="component" value="Unassembled WGS sequence"/>
</dbReference>
<comment type="caution">
    <text evidence="2">The sequence shown here is derived from an EMBL/GenBank/DDBJ whole genome shotgun (WGS) entry which is preliminary data.</text>
</comment>
<evidence type="ECO:0000313" key="3">
    <source>
        <dbReference type="Proteomes" id="UP000266649"/>
    </source>
</evidence>
<accession>A0A398BRB4</accession>
<dbReference type="AlphaFoldDB" id="A0A398BRB4"/>
<proteinExistence type="predicted"/>
<gene>
    <name evidence="2" type="ORF">D2N39_06215</name>
</gene>
<reference evidence="2 3" key="1">
    <citation type="submission" date="2018-09" db="EMBL/GenBank/DDBJ databases">
        <title>Gemmobacter lutimaris sp. nov., a marine bacterium isolated from tidal flat.</title>
        <authorList>
            <person name="Lee D.W."/>
            <person name="Yoo Y."/>
            <person name="Kim J.-J."/>
            <person name="Kim B.S."/>
        </authorList>
    </citation>
    <scope>NUCLEOTIDE SEQUENCE [LARGE SCALE GENOMIC DNA]</scope>
    <source>
        <strain evidence="2 3">YJ-T1-11</strain>
    </source>
</reference>
<evidence type="ECO:0000313" key="2">
    <source>
        <dbReference type="EMBL" id="RID93349.1"/>
    </source>
</evidence>
<dbReference type="PROSITE" id="PS51257">
    <property type="entry name" value="PROKAR_LIPOPROTEIN"/>
    <property type="match status" value="1"/>
</dbReference>
<feature type="chain" id="PRO_5017301009" evidence="1">
    <location>
        <begin position="22"/>
        <end position="89"/>
    </location>
</feature>
<sequence>MTAFRLSLVAPLALVACTAMPDLVPPAAPTGPAPALQPIDTLLAEAQVDTPPADAADGLAARAAALQARAAALRAQRLTTPDPATLTGG</sequence>
<evidence type="ECO:0000256" key="1">
    <source>
        <dbReference type="SAM" id="SignalP"/>
    </source>
</evidence>
<keyword evidence="1" id="KW-0732">Signal</keyword>
<organism evidence="2 3">
    <name type="scientific">Gemmobacter lutimaris</name>
    <dbReference type="NCBI Taxonomy" id="2306023"/>
    <lineage>
        <taxon>Bacteria</taxon>
        <taxon>Pseudomonadati</taxon>
        <taxon>Pseudomonadota</taxon>
        <taxon>Alphaproteobacteria</taxon>
        <taxon>Rhodobacterales</taxon>
        <taxon>Paracoccaceae</taxon>
        <taxon>Gemmobacter</taxon>
    </lineage>
</organism>